<feature type="region of interest" description="Disordered" evidence="2">
    <location>
        <begin position="3553"/>
        <end position="3596"/>
    </location>
</feature>
<feature type="compositionally biased region" description="Basic and acidic residues" evidence="2">
    <location>
        <begin position="2675"/>
        <end position="2697"/>
    </location>
</feature>
<feature type="region of interest" description="Disordered" evidence="2">
    <location>
        <begin position="3625"/>
        <end position="3652"/>
    </location>
</feature>
<protein>
    <recommendedName>
        <fullName evidence="3">U3 small nucleolar RNA-associated protein 20 domain-containing protein</fullName>
    </recommendedName>
</protein>
<feature type="compositionally biased region" description="Basic and acidic residues" evidence="2">
    <location>
        <begin position="4636"/>
        <end position="4646"/>
    </location>
</feature>
<feature type="region of interest" description="Disordered" evidence="2">
    <location>
        <begin position="1485"/>
        <end position="1510"/>
    </location>
</feature>
<feature type="compositionally biased region" description="Low complexity" evidence="2">
    <location>
        <begin position="3132"/>
        <end position="3150"/>
    </location>
</feature>
<feature type="region of interest" description="Disordered" evidence="2">
    <location>
        <begin position="2659"/>
        <end position="2717"/>
    </location>
</feature>
<feature type="compositionally biased region" description="Low complexity" evidence="2">
    <location>
        <begin position="32"/>
        <end position="43"/>
    </location>
</feature>
<organism evidence="4 5">
    <name type="scientific">Eimeria brunetti</name>
    <dbReference type="NCBI Taxonomy" id="51314"/>
    <lineage>
        <taxon>Eukaryota</taxon>
        <taxon>Sar</taxon>
        <taxon>Alveolata</taxon>
        <taxon>Apicomplexa</taxon>
        <taxon>Conoidasida</taxon>
        <taxon>Coccidia</taxon>
        <taxon>Eucoccidiorida</taxon>
        <taxon>Eimeriorina</taxon>
        <taxon>Eimeriidae</taxon>
        <taxon>Eimeria</taxon>
    </lineage>
</organism>
<feature type="region of interest" description="Disordered" evidence="2">
    <location>
        <begin position="2251"/>
        <end position="2282"/>
    </location>
</feature>
<feature type="region of interest" description="Disordered" evidence="2">
    <location>
        <begin position="1"/>
        <end position="65"/>
    </location>
</feature>
<feature type="compositionally biased region" description="Acidic residues" evidence="2">
    <location>
        <begin position="4622"/>
        <end position="4634"/>
    </location>
</feature>
<feature type="compositionally biased region" description="Basic and acidic residues" evidence="2">
    <location>
        <begin position="4501"/>
        <end position="4516"/>
    </location>
</feature>
<feature type="compositionally biased region" description="Basic residues" evidence="2">
    <location>
        <begin position="2254"/>
        <end position="2263"/>
    </location>
</feature>
<feature type="compositionally biased region" description="Low complexity" evidence="2">
    <location>
        <begin position="4533"/>
        <end position="4565"/>
    </location>
</feature>
<feature type="region of interest" description="Disordered" evidence="2">
    <location>
        <begin position="3115"/>
        <end position="3164"/>
    </location>
</feature>
<reference evidence="4" key="2">
    <citation type="submission" date="2013-10" db="EMBL/GenBank/DDBJ databases">
        <authorList>
            <person name="Aslett M."/>
        </authorList>
    </citation>
    <scope>NUCLEOTIDE SEQUENCE [LARGE SCALE GENOMIC DNA]</scope>
    <source>
        <strain evidence="4">Houghton</strain>
    </source>
</reference>
<feature type="compositionally biased region" description="Basic and acidic residues" evidence="2">
    <location>
        <begin position="2051"/>
        <end position="2062"/>
    </location>
</feature>
<reference evidence="4" key="1">
    <citation type="submission" date="2013-10" db="EMBL/GenBank/DDBJ databases">
        <title>Genomic analysis of the causative agents of coccidiosis in chickens.</title>
        <authorList>
            <person name="Reid A.J."/>
            <person name="Blake D."/>
            <person name="Billington K."/>
            <person name="Browne H."/>
            <person name="Dunn M."/>
            <person name="Hung S."/>
            <person name="Kawahara F."/>
            <person name="Miranda-Saavedra D."/>
            <person name="Mourier T."/>
            <person name="Nagra H."/>
            <person name="Otto T.D."/>
            <person name="Rawlings N."/>
            <person name="Sanchez A."/>
            <person name="Sanders M."/>
            <person name="Subramaniam C."/>
            <person name="Tay Y."/>
            <person name="Dear P."/>
            <person name="Doerig C."/>
            <person name="Gruber A."/>
            <person name="Parkinson J."/>
            <person name="Shirley M."/>
            <person name="Wan K.L."/>
            <person name="Berriman M."/>
            <person name="Tomley F."/>
            <person name="Pain A."/>
        </authorList>
    </citation>
    <scope>NUCLEOTIDE SEQUENCE [LARGE SCALE GENOMIC DNA]</scope>
    <source>
        <strain evidence="4">Houghton</strain>
    </source>
</reference>
<feature type="region of interest" description="Disordered" evidence="2">
    <location>
        <begin position="2408"/>
        <end position="2427"/>
    </location>
</feature>
<keyword evidence="5" id="KW-1185">Reference proteome</keyword>
<evidence type="ECO:0000313" key="4">
    <source>
        <dbReference type="EMBL" id="CDJ45991.1"/>
    </source>
</evidence>
<dbReference type="VEuPathDB" id="ToxoDB:EBH_0010530"/>
<feature type="compositionally biased region" description="Low complexity" evidence="2">
    <location>
        <begin position="482"/>
        <end position="500"/>
    </location>
</feature>
<proteinExistence type="predicted"/>
<dbReference type="InterPro" id="IPR052575">
    <property type="entry name" value="SSU_processome_comp_20"/>
</dbReference>
<feature type="region of interest" description="Disordered" evidence="2">
    <location>
        <begin position="277"/>
        <end position="365"/>
    </location>
</feature>
<sequence>MGAPSSSGSPGGLGGPPPPADEAGAGEGAAGLGSSCGALGSSEDPSSAAFVSVSEARSGGGSKVRDEATGKYVFQTFRQQLQQQLQRGQPGSRHLSALDIMQIYNKGEARPWKRLKEGADEEEAEEARRRIETEASDFAKLVVHLSQSVEAKGPARQLLIHLSNFATSLPLLLLQQQEVLQLLLQHLRDENIYSIVLQLLPALAKDLRQEFLVYLQSCIGALHLLLFDLEGKQDADGVQKIFTCLTQIFRYLHKYLLFNMEDFLDIMLPLLLHSAPPGSSQKRKRLEADEQQEQQQQQQQKVDEQQQQEQQQQQPRQQQQQQQQADAQQHEQQGPPLKRRADEAQRKGGPQRQVHRRVRCYPQKQKKDASEVKVYGSSLMAAQAVATVLRRSARDEAAFYDCVASITEYFLYVPPSWLPVFSVAASRIFFESIRGLESAFTSSFEGTSCFLVANVLLRQRFTLPRSGATYEPPPLELKASEESANAAAGSSSSSNSNSSSKVCGRQVYLAQAECVRMYLEEARRHATSTDSPAALALQRVTLRLLAAAAHSALSGQEQHQQQQEQQQTAAGVKLQAQQAMNAQEVLCLLTSSFSPFFSFYPFRQLTSFSYFKGLDRPFPCCSTAAAPCSSCCLPPPVVVGCCTLADAAASWFSSTPRSTGSFDAYIQELLETLLPFCVSPSGAPDAVNGAPFSAAAAIEPPQQQQQQQQPPAVPPLIKPLLWNFVSNSDSGVTSAAAAAAAVAVLLPCSFLRVVVLAWRALSVSYTKAVSMAGNPFQHLLPALLNVQRHQRQQLQQQEQQPPQQQGAREWWQRAVVERVVEVFLYSLRMLLLVPAPVDGFSSLCLRSAVEFLAGQPAAWTEATDLQLKAEHRLSCSAAGGQVQQQLQQLQQLMLGDMSSSRWVTASFLLATILKTFGRTGKAVGTGSTSATIRLLLPLHLESCLRGTCAELQRLETALRNHVSSYKKEGGETTEAATAAAGLEGRLAAAFVSLQWLWELRKALPSTGGIEGKSASPVQRLRLTTGASRAAAQLQQQQQKLLSLLVEAVQHVQQDAALRGALILLCSRSFVTFLSLPRLMTSQGEENLACPGPPDHLTQLCADRLSDAAAACNAAAAATAGKCSSCCCDCFGSCRVETRMVLSAAEFEGARRLLLSSSSSSGCAAAAAETPEGEATAAASEHTPEGSWFICLLSLVLSSNSPLVSNTHQGGGNAAAAAPLQSSPALVKSLCLALRFLNCSSMPEEKPQQQQQQQQYCMRELSLVAVKVLLPNLSSGSAPLRLWSLRFISGCEPSSLLSCCRCSSFAGSSSGSSSCPMQRSISPAAAAVTAVRSLLQKLEALEQLKVDLETERQKVRLLQSCAEEVRSLQNTLAIAEANGGAAAGPQCGGLLLLLQLAYRVLLAGLSVKFAIFWPEVVEVVAECVESFQSFVPSPPKASYGISSEGSSVHAPKQQLHVLPPEKQQKNAALAFVWSLVVSETHRALDELGPSQEQQQQEETSHLQQGRHSEAAGAAANSCNDCVLGAWEAARGDEAAAEETAPLQRHSHLLRILQHFATWWGSNAFWRPKLDPRQQQKQQQKQQQQANADEDGPTERKASQQPHRSQGALMWRRNFARNALRFLLVYGHRIALQLTRSPDSRKELEASEEGAGGEMACAARGPQEPAADSSSSSCSSSSSSSRGTGGHQQQGECMALELATASLVPRAQDVLRAILAHGEMRFPRVGQRLLGLPFSEFENEKETEEEPDEVENMWQTFLEACTQRLIGARDVTLQGLVLQTLMLCRELQHVVKPYYLVLEEALKDKGGAPSGLLRLVLGREEAERQLLDQPADAKQDVVLLPQHRAFMLPLIIRLLITKTQVKMGRSPGIVLANRRRIFSLLSSVDEAEIPMVLSVLSLRLLRLTARVSASAADASGKGLLASTPLEGMDKERALVEFIRWQHRRAQELGGAAADASAAAAAPAAPAAGAVGPKGDLSVEEPPVHVAISEQLLGSSSSTQLHGLLKSLQHLVQMQQHTLRPAAPFLVFLFGEILQQLVPTKVEGNAISPEVREMVTEDAEKPDAEEQKDEGELQTQQEAEATSELVTGERRGEATAAVNARHRKQCIRIAIDALQRLFSAFPDFVEAWKVLLAPAADALQLLLSAAVETGATGYSVDVKGGGKCPAIVRFVASWASNADYFVLYEQLLPKALPSLLGAIGSDPLLRFLQRSKRSSTPLLEVAIETALLLSFGGRTKEQQEEELRLSQREFNAMKHVNERRRRRRGYHSSSSEESDGDEQKGEGKFLEGDKAAILKSFREAYEALQKQQELQQQRGLQVLLPHLGILLHSMELLLNARRGAAAAIADQREEKSTKRQQQQTHSASETAASQLAEDPQQAFIRRRERFLLVGFKELQLLTRLAAYACEDKDPLLHQQQQPSHAESSAAEDPAVPTTAKLVRLLLLSLPLRVRSGGAAARQQLTLAAIQGLMPAVASWRRSVAASASSRVDMELRGLLQGLYGACCVLLESAEDLQCRAAAAEVLLSTELAACGSVLREGFVTSQIRGFAMKELNAYRQAEEEDGDGSNTASVSWLIPGGALCEDLLQSALPSVLDMSGRTAAVPVSSSKLAAAWRVSAALVMVCANMLKAGSRGTPEEQRPDVDMQVLVLLSVVENHLIPPALAYSPGVSEGEQQLPTAADEKKGDGEESKEPMQEQQKEAAEASPAETGLQGNGGEQSLQGKGEKTIALPQLHLPAFALEPIMLHVLYLLSDCSDDLTLQHVALTIIRKAAVALGAAASAAATRRTAVQLAAEQQQQQQQQRELPEEGLESDWGFAVAVQRLMIKFVVPHLHRLMRSVKEDTQRMALKALDALVRTLGPAGPLLPPPRAAATDEEAAAASTLFLSEADQQQRSMKLHLDLYPLLTATQLTPAVKEAAALAQQLVASGQAARAAAAAARAAQLEALAGEHQASGREAGGDVLLELLHMQKHRRSRGLQLLAKAAAAQRLCMNTVRHICLPLALWAILQENVAKDAAEKQTKGGKSSLTRKHRGRTEAFSQQMADQGIACLAQCCTRLPLKSCMQTLKQLVTYLTKVPHREAFIHRAIAATLKVFPFGLTDGGGQTKKGDTTDKQQLALAQGEKGKENKQVQEGGAAGASAHTAAELPKAAAAEEGASSEDETAGGEISKPAKSVLTAEVKRQRVESCIRDELIPMLYPLAFGSKVRRVASSAEAIDAPEPLEEKSKKTYENPVVRTELVAVLALLARMLPRSEFHLQLPRLVHSIAVALRSRERTARREARVAMVRLAVDLGPLYFTYLVTEVQGTLGPRSDKTPEADQQSFLRPVLLFTLHAMVNALLQQQPQQAAEAAAQLHASQDESSTGGIQFVQRFEAVVPVLLPLIAEEINRVADPDRLDQEESRRGLAGQLDGGEVGAPSSSTDFSTHSKVEEAQSLKGPSLLLLLTKESSPECLSDHLLPFVLGLLTGTSCKREGWSHAAAFSSKYINRAEDLLLHFVFGLNRNTKIPLEKKLRTAKQLLILTVATLQFTLLHPVLQAERGMSESLLLLSKQQLLLLSRKKRNKKPHNSSNSEPTKEGPANPDDRENTPETTAAAAQQREPEANRLNVSLSLSRSHQDDLQALRCLLLPDAKDEDTHPEDYQAGAPPPSQRPGGGATSSSRKLLISLLTTSKDRRFTLQPGAITGRSLEQATRSKQDPGKTGLELSTQASLLGAAALRLLHLSVKASKAPLKKFREKQLGLPQQQRPSSSKPEKIKERVLQGCMEQLDELALEVVCCFGCRSTKLVSWGARCLLELLSLRLPRLESKGALVAYLTMKIFHSCGSGSGVQGPDHYTARSELLPICTKLLAVLLLQPQAAKWMDIALNPSQHIGGDILRSLLREQLRALPWRYQDQLLQQRQQQQEKQQQQQKQQQGNGQSFVLSPQADLSFSASAAVTEEQLQAPRQFFLKEALLTHISSSLEDSQLQLCALFLFKRVVLQHYKDLVGEAARRAAEEAQQAAGTMSTEALQRRAQKKRQRDAKAAEAGEAAGGKQGTAAAELLPLVYECVDRVARVMVQHATFSAVSQKLSSICADVYVSFLLNFPMTPRLQQRRIFFLLQQQKFSDVYGRRAAIAALHKVVRRFPAELFMERYGQVALLTCCSTLATETDPTAHLLLQQVVREVLQLVEVADDPISRLHDQLKTVAKVFLVPRLQHLTALLELLTVFVPFLGGGIMAHKGGLLPSFLPKLLQLLCAVSYVAAGIDEAIDWRLLYKIILVYEQLLAAGGLPLMEEAFGKAAQMWRDAGPEALLTLTAAAAAAAADAPGETDSAILERQGVEALIANLNIWSPQPSNRLRGQKKAKSEQQHQQRQQIIAGLHAAQLWQYLVETGLHHENAWVRSAALRCVGQYLQQTPAALWHRSSATPLAFLAVGRRKETFKTNNVPEKETSPPLTRLGLALAQHFGRDSMLERHPSAAPCAIAALLNWAQIAYAFPHLVAVTRKMRNRTQANLHKREDEEEAAAAAARDNREDTTDQQLERGTEPTTFEQTEQKNERPSDAGIESTAAAATAAAAAGDSGASAAEGSDPSSDAAREKSNNNNEETAAADSAEADAAAAEGEAGEDDSVQEEMEPESPSAEIEAAREGEDQTDSGEAEESLLEEMQREAAKDGTEALLAAKKQQQQQAAALAVPKTSWTVFSRGSEEGENGKKREFSCEANQMQVHPLVFLVSGLSRWLRIHLGRLGFSGDSLPLSEGPPGTVARVSGIVAFFACLLKLLPLGELQHNAPDKPQTTAAATATATEAAGGVVHALLVHIADAVYRCSTLHTELAADSVLARIIENEGKGSNSTSTSTPGAPGSLDGGKNLWDALRGLSPVLQLGEVATGGAVVLRIMEQQLRSSGNEQAYSMLLASTRQNVSAKRVMRKLKAQQNFLENPRAHAKRKLRRNKAKEMQRKTRMREAIFRRKGFLKKKK</sequence>
<feature type="region of interest" description="Disordered" evidence="2">
    <location>
        <begin position="3728"/>
        <end position="3747"/>
    </location>
</feature>
<dbReference type="PANTHER" id="PTHR17695">
    <property type="entry name" value="SMALL SUBUNIT PROCESSOME COMPONENT 20 HOMOLOG"/>
    <property type="match status" value="1"/>
</dbReference>
<feature type="compositionally biased region" description="Low complexity" evidence="2">
    <location>
        <begin position="4580"/>
        <end position="4593"/>
    </location>
</feature>
<feature type="region of interest" description="Disordered" evidence="2">
    <location>
        <begin position="1636"/>
        <end position="1689"/>
    </location>
</feature>
<feature type="region of interest" description="Disordered" evidence="2">
    <location>
        <begin position="3673"/>
        <end position="3695"/>
    </location>
</feature>
<accession>U6L767</accession>
<feature type="compositionally biased region" description="Low complexity" evidence="2">
    <location>
        <begin position="293"/>
        <end position="333"/>
    </location>
</feature>
<gene>
    <name evidence="4" type="ORF">EBH_0010530</name>
</gene>
<dbReference type="GO" id="GO:0032040">
    <property type="term" value="C:small-subunit processome"/>
    <property type="evidence" value="ECO:0007669"/>
    <property type="project" value="TreeGrafter"/>
</dbReference>
<feature type="coiled-coil region" evidence="1">
    <location>
        <begin position="1323"/>
        <end position="1377"/>
    </location>
</feature>
<feature type="region of interest" description="Disordered" evidence="2">
    <location>
        <begin position="4326"/>
        <end position="4345"/>
    </location>
</feature>
<dbReference type="OrthoDB" id="360653at2759"/>
<dbReference type="GO" id="GO:0030686">
    <property type="term" value="C:90S preribosome"/>
    <property type="evidence" value="ECO:0007669"/>
    <property type="project" value="TreeGrafter"/>
</dbReference>
<dbReference type="SUPFAM" id="SSF48371">
    <property type="entry name" value="ARM repeat"/>
    <property type="match status" value="2"/>
</dbReference>
<evidence type="ECO:0000313" key="5">
    <source>
        <dbReference type="Proteomes" id="UP000030750"/>
    </source>
</evidence>
<dbReference type="InterPro" id="IPR046523">
    <property type="entry name" value="UTP20_dom"/>
</dbReference>
<dbReference type="InterPro" id="IPR016024">
    <property type="entry name" value="ARM-type_fold"/>
</dbReference>
<feature type="region of interest" description="Disordered" evidence="2">
    <location>
        <begin position="4483"/>
        <end position="4646"/>
    </location>
</feature>
<dbReference type="Pfam" id="PF20416">
    <property type="entry name" value="UTP20"/>
    <property type="match status" value="1"/>
</dbReference>
<name>U6L767_9EIME</name>
<feature type="region of interest" description="Disordered" evidence="2">
    <location>
        <begin position="2342"/>
        <end position="2371"/>
    </location>
</feature>
<evidence type="ECO:0000256" key="1">
    <source>
        <dbReference type="SAM" id="Coils"/>
    </source>
</evidence>
<feature type="compositionally biased region" description="Low complexity" evidence="2">
    <location>
        <begin position="1667"/>
        <end position="1679"/>
    </location>
</feature>
<evidence type="ECO:0000259" key="3">
    <source>
        <dbReference type="Pfam" id="PF20416"/>
    </source>
</evidence>
<dbReference type="EMBL" id="HG710254">
    <property type="protein sequence ID" value="CDJ45991.1"/>
    <property type="molecule type" value="Genomic_DNA"/>
</dbReference>
<dbReference type="Proteomes" id="UP000030750">
    <property type="component" value="Unassembled WGS sequence"/>
</dbReference>
<dbReference type="PANTHER" id="PTHR17695:SF11">
    <property type="entry name" value="SMALL SUBUNIT PROCESSOME COMPONENT 20 HOMOLOG"/>
    <property type="match status" value="1"/>
</dbReference>
<evidence type="ECO:0000256" key="2">
    <source>
        <dbReference type="SAM" id="MobiDB-lite"/>
    </source>
</evidence>
<feature type="compositionally biased region" description="Acidic residues" evidence="2">
    <location>
        <begin position="4594"/>
        <end position="4607"/>
    </location>
</feature>
<feature type="compositionally biased region" description="Polar residues" evidence="2">
    <location>
        <begin position="2410"/>
        <end position="2419"/>
    </location>
</feature>
<feature type="compositionally biased region" description="Low complexity" evidence="2">
    <location>
        <begin position="1573"/>
        <end position="1583"/>
    </location>
</feature>
<feature type="compositionally biased region" description="Basic and acidic residues" evidence="2">
    <location>
        <begin position="3388"/>
        <end position="3397"/>
    </location>
</feature>
<feature type="region of interest" description="Disordered" evidence="2">
    <location>
        <begin position="3990"/>
        <end position="4022"/>
    </location>
</feature>
<feature type="domain" description="U3 small nucleolar RNA-associated protein 20" evidence="3">
    <location>
        <begin position="3224"/>
        <end position="3335"/>
    </location>
</feature>
<feature type="region of interest" description="Disordered" evidence="2">
    <location>
        <begin position="2051"/>
        <end position="2087"/>
    </location>
</feature>
<keyword evidence="1" id="KW-0175">Coiled coil</keyword>
<feature type="compositionally biased region" description="Polar residues" evidence="2">
    <location>
        <begin position="2352"/>
        <end position="2366"/>
    </location>
</feature>
<feature type="region of interest" description="Disordered" evidence="2">
    <location>
        <begin position="1569"/>
        <end position="1607"/>
    </location>
</feature>
<feature type="region of interest" description="Disordered" evidence="2">
    <location>
        <begin position="479"/>
        <end position="500"/>
    </location>
</feature>
<feature type="region of interest" description="Disordered" evidence="2">
    <location>
        <begin position="3388"/>
        <end position="3418"/>
    </location>
</feature>
<feature type="compositionally biased region" description="Polar residues" evidence="2">
    <location>
        <begin position="3734"/>
        <end position="3743"/>
    </location>
</feature>